<dbReference type="OrthoDB" id="2687620at2759"/>
<name>A0A183CZC9_9BILA</name>
<dbReference type="SUPFAM" id="SSF56112">
    <property type="entry name" value="Protein kinase-like (PK-like)"/>
    <property type="match status" value="1"/>
</dbReference>
<dbReference type="WBParaSite" id="GPUH_0000182401-mRNA-1">
    <property type="protein sequence ID" value="GPUH_0000182401-mRNA-1"/>
    <property type="gene ID" value="GPUH_0000182401"/>
</dbReference>
<reference evidence="3" key="1">
    <citation type="submission" date="2016-06" db="UniProtKB">
        <authorList>
            <consortium name="WormBaseParasite"/>
        </authorList>
    </citation>
    <scope>IDENTIFICATION</scope>
</reference>
<gene>
    <name evidence="1" type="ORF">GPUH_LOCUS1819</name>
</gene>
<accession>A0A183CZC9</accession>
<evidence type="ECO:0000313" key="3">
    <source>
        <dbReference type="WBParaSite" id="GPUH_0000182401-mRNA-1"/>
    </source>
</evidence>
<evidence type="ECO:0000313" key="2">
    <source>
        <dbReference type="Proteomes" id="UP000271098"/>
    </source>
</evidence>
<dbReference type="PANTHER" id="PTHR11909">
    <property type="entry name" value="CASEIN KINASE-RELATED"/>
    <property type="match status" value="1"/>
</dbReference>
<dbReference type="Gene3D" id="1.10.510.10">
    <property type="entry name" value="Transferase(Phosphotransferase) domain 1"/>
    <property type="match status" value="1"/>
</dbReference>
<proteinExistence type="predicted"/>
<dbReference type="Proteomes" id="UP000271098">
    <property type="component" value="Unassembled WGS sequence"/>
</dbReference>
<protein>
    <submittedName>
        <fullName evidence="3">Protein kinase domain-containing protein</fullName>
    </submittedName>
</protein>
<dbReference type="InterPro" id="IPR050235">
    <property type="entry name" value="CK1_Ser-Thr_kinase"/>
</dbReference>
<keyword evidence="2" id="KW-1185">Reference proteome</keyword>
<sequence>MTLELGRCRYAAFWMCHIGAKLSTHKLLFFGFFVKSLHGGLNMSNSGIKPRAGSKIEEQISVQIMQIFIRISLWITPISNKDETMHQKSKIRASTSGTTKQLLMPGTQLSKHFDVMHLISVGGFGQVPLLRSEAFCLEEINCAVRQSYAKIAHVPVPNYYGYGETGSLNQYYSDVKPGNFCIGLQMQGLQRLYLVDFGMARHFVSPSGMLKSRRQCSSFHGTVRYASLTTHRHEVSHPTTLILFAPD</sequence>
<organism evidence="3">
    <name type="scientific">Gongylonema pulchrum</name>
    <dbReference type="NCBI Taxonomy" id="637853"/>
    <lineage>
        <taxon>Eukaryota</taxon>
        <taxon>Metazoa</taxon>
        <taxon>Ecdysozoa</taxon>
        <taxon>Nematoda</taxon>
        <taxon>Chromadorea</taxon>
        <taxon>Rhabditida</taxon>
        <taxon>Spirurina</taxon>
        <taxon>Spiruromorpha</taxon>
        <taxon>Spiruroidea</taxon>
        <taxon>Gongylonematidae</taxon>
        <taxon>Gongylonema</taxon>
    </lineage>
</organism>
<dbReference type="EMBL" id="UYRT01002391">
    <property type="protein sequence ID" value="VDK31001.1"/>
    <property type="molecule type" value="Genomic_DNA"/>
</dbReference>
<reference evidence="1 2" key="2">
    <citation type="submission" date="2018-11" db="EMBL/GenBank/DDBJ databases">
        <authorList>
            <consortium name="Pathogen Informatics"/>
        </authorList>
    </citation>
    <scope>NUCLEOTIDE SEQUENCE [LARGE SCALE GENOMIC DNA]</scope>
</reference>
<evidence type="ECO:0000313" key="1">
    <source>
        <dbReference type="EMBL" id="VDK31001.1"/>
    </source>
</evidence>
<dbReference type="InterPro" id="IPR011009">
    <property type="entry name" value="Kinase-like_dom_sf"/>
</dbReference>
<dbReference type="AlphaFoldDB" id="A0A183CZC9"/>